<gene>
    <name evidence="1" type="ORF">O181_095860</name>
</gene>
<reference evidence="1" key="1">
    <citation type="submission" date="2021-03" db="EMBL/GenBank/DDBJ databases">
        <title>Draft genome sequence of rust myrtle Austropuccinia psidii MF-1, a brazilian biotype.</title>
        <authorList>
            <person name="Quecine M.C."/>
            <person name="Pachon D.M.R."/>
            <person name="Bonatelli M.L."/>
            <person name="Correr F.H."/>
            <person name="Franceschini L.M."/>
            <person name="Leite T.F."/>
            <person name="Margarido G.R.A."/>
            <person name="Almeida C.A."/>
            <person name="Ferrarezi J.A."/>
            <person name="Labate C.A."/>
        </authorList>
    </citation>
    <scope>NUCLEOTIDE SEQUENCE</scope>
    <source>
        <strain evidence="1">MF-1</strain>
    </source>
</reference>
<dbReference type="EMBL" id="AVOT02063441">
    <property type="protein sequence ID" value="MBW0556145.1"/>
    <property type="molecule type" value="Genomic_DNA"/>
</dbReference>
<accession>A0A9Q3PCG9</accession>
<keyword evidence="2" id="KW-1185">Reference proteome</keyword>
<evidence type="ECO:0000313" key="1">
    <source>
        <dbReference type="EMBL" id="MBW0556145.1"/>
    </source>
</evidence>
<comment type="caution">
    <text evidence="1">The sequence shown here is derived from an EMBL/GenBank/DDBJ whole genome shotgun (WGS) entry which is preliminary data.</text>
</comment>
<proteinExistence type="predicted"/>
<protein>
    <submittedName>
        <fullName evidence="1">Uncharacterized protein</fullName>
    </submittedName>
</protein>
<name>A0A9Q3PCG9_9BASI</name>
<dbReference type="Proteomes" id="UP000765509">
    <property type="component" value="Unassembled WGS sequence"/>
</dbReference>
<dbReference type="AlphaFoldDB" id="A0A9Q3PCG9"/>
<organism evidence="1 2">
    <name type="scientific">Austropuccinia psidii MF-1</name>
    <dbReference type="NCBI Taxonomy" id="1389203"/>
    <lineage>
        <taxon>Eukaryota</taxon>
        <taxon>Fungi</taxon>
        <taxon>Dikarya</taxon>
        <taxon>Basidiomycota</taxon>
        <taxon>Pucciniomycotina</taxon>
        <taxon>Pucciniomycetes</taxon>
        <taxon>Pucciniales</taxon>
        <taxon>Sphaerophragmiaceae</taxon>
        <taxon>Austropuccinia</taxon>
    </lineage>
</organism>
<sequence length="220" mass="25585">MEKALVQSVGYIYTADIPFNEDDDDERRRRQGSRCKQRVAHGTIISMRFSSALHSLSSISFGFLVKYTLQASEVQQAPAIKTPNRVADGFPIICQHEFRREFPMRYCLDSIDQEWSCDPGRCFILDYDYQRYELNPRDSNFYFFNCAGPKIMSWRFRFKINSYIEAGENVFVTDGYVDDEHVVDPDKRAYKCPMSVKVNAKRIACTACNLRGKKPKKPKH</sequence>
<evidence type="ECO:0000313" key="2">
    <source>
        <dbReference type="Proteomes" id="UP000765509"/>
    </source>
</evidence>